<dbReference type="HAMAP" id="MF_01302_B">
    <property type="entry name" value="Ribosomal_uS8_B"/>
    <property type="match status" value="1"/>
</dbReference>
<dbReference type="GO" id="GO:0019843">
    <property type="term" value="F:rRNA binding"/>
    <property type="evidence" value="ECO:0007669"/>
    <property type="project" value="UniProtKB-UniRule"/>
</dbReference>
<dbReference type="GO" id="GO:0003735">
    <property type="term" value="F:structural constituent of ribosome"/>
    <property type="evidence" value="ECO:0007669"/>
    <property type="project" value="InterPro"/>
</dbReference>
<evidence type="ECO:0000256" key="5">
    <source>
        <dbReference type="HAMAP-Rule" id="MF_01302"/>
    </source>
</evidence>
<comment type="subunit">
    <text evidence="5">Part of the 30S ribosomal subunit. Contacts proteins S5 and S12.</text>
</comment>
<keyword evidence="5" id="KW-0699">rRNA-binding</keyword>
<evidence type="ECO:0000256" key="1">
    <source>
        <dbReference type="ARBA" id="ARBA00006471"/>
    </source>
</evidence>
<evidence type="ECO:0000313" key="7">
    <source>
        <dbReference type="Proteomes" id="UP000034653"/>
    </source>
</evidence>
<accession>A0A0G1MVV9</accession>
<evidence type="ECO:0000313" key="6">
    <source>
        <dbReference type="EMBL" id="KKU12312.1"/>
    </source>
</evidence>
<dbReference type="GO" id="GO:0005840">
    <property type="term" value="C:ribosome"/>
    <property type="evidence" value="ECO:0007669"/>
    <property type="project" value="UniProtKB-KW"/>
</dbReference>
<comment type="similarity">
    <text evidence="1 5">Belongs to the universal ribosomal protein uS8 family.</text>
</comment>
<evidence type="ECO:0000256" key="2">
    <source>
        <dbReference type="ARBA" id="ARBA00022980"/>
    </source>
</evidence>
<sequence>MTNYPIGDFLIRVKNAAMGRDKKVVFPKTKMVLSVAQALKKEGYLDEVKADKTQITTTLAYQKKEPVLLGIKLVSKPGLRVYMGASDLSKIRKPATTLVSTPKGILSARQAAKQRLGGELIVEVW</sequence>
<dbReference type="PANTHER" id="PTHR11758">
    <property type="entry name" value="40S RIBOSOMAL PROTEIN S15A"/>
    <property type="match status" value="1"/>
</dbReference>
<dbReference type="InterPro" id="IPR000630">
    <property type="entry name" value="Ribosomal_uS8"/>
</dbReference>
<dbReference type="GO" id="GO:0006412">
    <property type="term" value="P:translation"/>
    <property type="evidence" value="ECO:0007669"/>
    <property type="project" value="UniProtKB-UniRule"/>
</dbReference>
<proteinExistence type="inferred from homology"/>
<reference evidence="6 7" key="1">
    <citation type="journal article" date="2015" name="Nature">
        <title>rRNA introns, odd ribosomes, and small enigmatic genomes across a large radiation of phyla.</title>
        <authorList>
            <person name="Brown C.T."/>
            <person name="Hug L.A."/>
            <person name="Thomas B.C."/>
            <person name="Sharon I."/>
            <person name="Castelle C.J."/>
            <person name="Singh A."/>
            <person name="Wilkins M.J."/>
            <person name="Williams K.H."/>
            <person name="Banfield J.F."/>
        </authorList>
    </citation>
    <scope>NUCLEOTIDE SEQUENCE [LARGE SCALE GENOMIC DNA]</scope>
</reference>
<organism evidence="6 7">
    <name type="scientific">Candidatus Woesebacteria bacterium GW2011_GWA1_45_8</name>
    <dbReference type="NCBI Taxonomy" id="1618559"/>
    <lineage>
        <taxon>Bacteria</taxon>
        <taxon>Candidatus Woeseibacteriota</taxon>
    </lineage>
</organism>
<dbReference type="GO" id="GO:0005737">
    <property type="term" value="C:cytoplasm"/>
    <property type="evidence" value="ECO:0007669"/>
    <property type="project" value="UniProtKB-ARBA"/>
</dbReference>
<keyword evidence="2 5" id="KW-0689">Ribosomal protein</keyword>
<dbReference type="Gene3D" id="3.30.1490.10">
    <property type="match status" value="1"/>
</dbReference>
<dbReference type="FunFam" id="3.30.1490.10:FF:000001">
    <property type="entry name" value="30S ribosomal protein S8"/>
    <property type="match status" value="1"/>
</dbReference>
<dbReference type="GO" id="GO:1990904">
    <property type="term" value="C:ribonucleoprotein complex"/>
    <property type="evidence" value="ECO:0007669"/>
    <property type="project" value="UniProtKB-KW"/>
</dbReference>
<dbReference type="EMBL" id="LCLG01000002">
    <property type="protein sequence ID" value="KKU12312.1"/>
    <property type="molecule type" value="Genomic_DNA"/>
</dbReference>
<keyword evidence="5" id="KW-0694">RNA-binding</keyword>
<name>A0A0G1MVV9_9BACT</name>
<protein>
    <recommendedName>
        <fullName evidence="4 5">Small ribosomal subunit protein uS8</fullName>
    </recommendedName>
</protein>
<comment type="caution">
    <text evidence="6">The sequence shown here is derived from an EMBL/GenBank/DDBJ whole genome shotgun (WGS) entry which is preliminary data.</text>
</comment>
<gene>
    <name evidence="5" type="primary">rpsH</name>
    <name evidence="6" type="ORF">UX19_C0002G0019</name>
</gene>
<dbReference type="AlphaFoldDB" id="A0A0G1MVV9"/>
<evidence type="ECO:0000256" key="3">
    <source>
        <dbReference type="ARBA" id="ARBA00023274"/>
    </source>
</evidence>
<evidence type="ECO:0000256" key="4">
    <source>
        <dbReference type="ARBA" id="ARBA00035258"/>
    </source>
</evidence>
<dbReference type="Pfam" id="PF00410">
    <property type="entry name" value="Ribosomal_S8"/>
    <property type="match status" value="1"/>
</dbReference>
<comment type="function">
    <text evidence="5">One of the primary rRNA binding proteins, it binds directly to 16S rRNA central domain where it helps coordinate assembly of the platform of the 30S subunit.</text>
</comment>
<dbReference type="InterPro" id="IPR035987">
    <property type="entry name" value="Ribosomal_uS8_sf"/>
</dbReference>
<dbReference type="Gene3D" id="3.30.1370.30">
    <property type="match status" value="1"/>
</dbReference>
<dbReference type="Proteomes" id="UP000034653">
    <property type="component" value="Unassembled WGS sequence"/>
</dbReference>
<dbReference type="SUPFAM" id="SSF56047">
    <property type="entry name" value="Ribosomal protein S8"/>
    <property type="match status" value="1"/>
</dbReference>
<keyword evidence="3 5" id="KW-0687">Ribonucleoprotein</keyword>